<dbReference type="AlphaFoldDB" id="A0A1W1D7H9"/>
<evidence type="ECO:0000256" key="3">
    <source>
        <dbReference type="ARBA" id="ARBA00023004"/>
    </source>
</evidence>
<dbReference type="InterPro" id="IPR036909">
    <property type="entry name" value="Cyt_c-like_dom_sf"/>
</dbReference>
<proteinExistence type="predicted"/>
<feature type="domain" description="Cytochrome c" evidence="4">
    <location>
        <begin position="10"/>
        <end position="93"/>
    </location>
</feature>
<dbReference type="Gene3D" id="1.10.760.10">
    <property type="entry name" value="Cytochrome c-like domain"/>
    <property type="match status" value="1"/>
</dbReference>
<accession>A0A1W1D7H9</accession>
<keyword evidence="2" id="KW-0479">Metal-binding</keyword>
<dbReference type="EMBL" id="FPHR01000005">
    <property type="protein sequence ID" value="SFV76581.1"/>
    <property type="molecule type" value="Genomic_DNA"/>
</dbReference>
<dbReference type="GO" id="GO:0046872">
    <property type="term" value="F:metal ion binding"/>
    <property type="evidence" value="ECO:0007669"/>
    <property type="project" value="UniProtKB-KW"/>
</dbReference>
<protein>
    <submittedName>
        <fullName evidence="5">Cytochrome c4</fullName>
    </submittedName>
</protein>
<evidence type="ECO:0000259" key="4">
    <source>
        <dbReference type="PROSITE" id="PS51007"/>
    </source>
</evidence>
<dbReference type="GO" id="GO:0020037">
    <property type="term" value="F:heme binding"/>
    <property type="evidence" value="ECO:0007669"/>
    <property type="project" value="InterPro"/>
</dbReference>
<gene>
    <name evidence="5" type="ORF">MNB_SUP05-4-41</name>
</gene>
<name>A0A1W1D7H9_9ZZZZ</name>
<dbReference type="GO" id="GO:0009055">
    <property type="term" value="F:electron transfer activity"/>
    <property type="evidence" value="ECO:0007669"/>
    <property type="project" value="InterPro"/>
</dbReference>
<keyword evidence="3" id="KW-0408">Iron</keyword>
<keyword evidence="1" id="KW-0349">Heme</keyword>
<dbReference type="InterPro" id="IPR009056">
    <property type="entry name" value="Cyt_c-like_dom"/>
</dbReference>
<evidence type="ECO:0000256" key="2">
    <source>
        <dbReference type="ARBA" id="ARBA00022723"/>
    </source>
</evidence>
<evidence type="ECO:0000313" key="5">
    <source>
        <dbReference type="EMBL" id="SFV76581.1"/>
    </source>
</evidence>
<reference evidence="5" key="1">
    <citation type="submission" date="2016-10" db="EMBL/GenBank/DDBJ databases">
        <authorList>
            <person name="de Groot N.N."/>
        </authorList>
    </citation>
    <scope>NUCLEOTIDE SEQUENCE</scope>
</reference>
<sequence>MKKILLVAAATLAMGSVQANPFDALGCSGCHGTGGKSAIPNYPSLAKSARPNLDVVKELKDFQSGARKDPTMNAMAAMAAGQEQAIADYLAGQ</sequence>
<organism evidence="5">
    <name type="scientific">hydrothermal vent metagenome</name>
    <dbReference type="NCBI Taxonomy" id="652676"/>
    <lineage>
        <taxon>unclassified sequences</taxon>
        <taxon>metagenomes</taxon>
        <taxon>ecological metagenomes</taxon>
    </lineage>
</organism>
<evidence type="ECO:0000256" key="1">
    <source>
        <dbReference type="ARBA" id="ARBA00022617"/>
    </source>
</evidence>
<dbReference type="SUPFAM" id="SSF46626">
    <property type="entry name" value="Cytochrome c"/>
    <property type="match status" value="1"/>
</dbReference>
<dbReference type="PROSITE" id="PS51007">
    <property type="entry name" value="CYTC"/>
    <property type="match status" value="1"/>
</dbReference>